<organism evidence="9 10">
    <name type="scientific">Holtiella tumoricola</name>
    <dbReference type="NCBI Taxonomy" id="3018743"/>
    <lineage>
        <taxon>Bacteria</taxon>
        <taxon>Bacillati</taxon>
        <taxon>Bacillota</taxon>
        <taxon>Clostridia</taxon>
        <taxon>Lachnospirales</taxon>
        <taxon>Cellulosilyticaceae</taxon>
        <taxon>Holtiella</taxon>
    </lineage>
</organism>
<evidence type="ECO:0000256" key="4">
    <source>
        <dbReference type="ARBA" id="ARBA00022692"/>
    </source>
</evidence>
<protein>
    <submittedName>
        <fullName evidence="9">Wzz/FepE/Etk N-terminal domain-containing protein</fullName>
    </submittedName>
</protein>
<dbReference type="Proteomes" id="UP001169242">
    <property type="component" value="Unassembled WGS sequence"/>
</dbReference>
<evidence type="ECO:0000313" key="9">
    <source>
        <dbReference type="EMBL" id="MDA3731286.1"/>
    </source>
</evidence>
<evidence type="ECO:0000256" key="1">
    <source>
        <dbReference type="ARBA" id="ARBA00004651"/>
    </source>
</evidence>
<keyword evidence="10" id="KW-1185">Reference proteome</keyword>
<dbReference type="EMBL" id="JAQIFT010000030">
    <property type="protein sequence ID" value="MDA3731286.1"/>
    <property type="molecule type" value="Genomic_DNA"/>
</dbReference>
<dbReference type="Pfam" id="PF02706">
    <property type="entry name" value="Wzz"/>
    <property type="match status" value="1"/>
</dbReference>
<dbReference type="PANTHER" id="PTHR32309">
    <property type="entry name" value="TYROSINE-PROTEIN KINASE"/>
    <property type="match status" value="1"/>
</dbReference>
<keyword evidence="3" id="KW-1003">Cell membrane</keyword>
<evidence type="ECO:0000259" key="8">
    <source>
        <dbReference type="Pfam" id="PF02706"/>
    </source>
</evidence>
<feature type="transmembrane region" description="Helical" evidence="7">
    <location>
        <begin position="31"/>
        <end position="53"/>
    </location>
</feature>
<keyword evidence="6 7" id="KW-0472">Membrane</keyword>
<comment type="similarity">
    <text evidence="2">Belongs to the CpsC/CapA family.</text>
</comment>
<comment type="subcellular location">
    <subcellularLocation>
        <location evidence="1">Cell membrane</location>
        <topology evidence="1">Multi-pass membrane protein</topology>
    </subcellularLocation>
</comment>
<feature type="transmembrane region" description="Helical" evidence="7">
    <location>
        <begin position="186"/>
        <end position="205"/>
    </location>
</feature>
<evidence type="ECO:0000256" key="5">
    <source>
        <dbReference type="ARBA" id="ARBA00022989"/>
    </source>
</evidence>
<evidence type="ECO:0000256" key="2">
    <source>
        <dbReference type="ARBA" id="ARBA00006683"/>
    </source>
</evidence>
<evidence type="ECO:0000313" key="10">
    <source>
        <dbReference type="Proteomes" id="UP001169242"/>
    </source>
</evidence>
<keyword evidence="5 7" id="KW-1133">Transmembrane helix</keyword>
<sequence>MNAISDKQLIEEENPTRLTLLEILNFIWRKIGFILLGLLIGGSLTYIGTKAFIPPIYESHIMLYVSSGTDMNSSDLNISKQIAPTYIQVLQSNMFIDKAIESLNQEYTRSDIKHMMKISSVADTGLIKIKIQSSDPHEAAMIANTIGEVAPSELTKMIGIGNVKIIDNAEVAMYPITPNMIVNTELGALAGGILTVLALLIYAIFDNRIKDEKRLEAYTQLPSLGTIPKIKK</sequence>
<evidence type="ECO:0000256" key="6">
    <source>
        <dbReference type="ARBA" id="ARBA00023136"/>
    </source>
</evidence>
<gene>
    <name evidence="9" type="ORF">PBV87_07310</name>
</gene>
<accession>A0AA42DLR9</accession>
<dbReference type="RefSeq" id="WP_271011686.1">
    <property type="nucleotide sequence ID" value="NZ_JAQIFT010000030.1"/>
</dbReference>
<dbReference type="GO" id="GO:0005886">
    <property type="term" value="C:plasma membrane"/>
    <property type="evidence" value="ECO:0007669"/>
    <property type="project" value="UniProtKB-SubCell"/>
</dbReference>
<proteinExistence type="inferred from homology"/>
<reference evidence="9" key="1">
    <citation type="journal article" date="2023" name="Int. J. Syst. Evol. Microbiol.">
        <title>&lt;i&gt;Holtiella tumoricola&lt;/i&gt; gen. nov. sp. nov., isolated from a human clinical sample.</title>
        <authorList>
            <person name="Allen-Vercoe E."/>
            <person name="Daigneault M.C."/>
            <person name="Vancuren S.J."/>
            <person name="Cochrane K."/>
            <person name="O'Neal L.L."/>
            <person name="Sankaranarayanan K."/>
            <person name="Lawson P.A."/>
        </authorList>
    </citation>
    <scope>NUCLEOTIDE SEQUENCE</scope>
    <source>
        <strain evidence="9">CC70A</strain>
    </source>
</reference>
<keyword evidence="4 7" id="KW-0812">Transmembrane</keyword>
<evidence type="ECO:0000256" key="7">
    <source>
        <dbReference type="SAM" id="Phobius"/>
    </source>
</evidence>
<feature type="domain" description="Polysaccharide chain length determinant N-terminal" evidence="8">
    <location>
        <begin position="18"/>
        <end position="102"/>
    </location>
</feature>
<evidence type="ECO:0000256" key="3">
    <source>
        <dbReference type="ARBA" id="ARBA00022475"/>
    </source>
</evidence>
<dbReference type="PANTHER" id="PTHR32309:SF31">
    <property type="entry name" value="CAPSULAR EXOPOLYSACCHARIDE FAMILY"/>
    <property type="match status" value="1"/>
</dbReference>
<name>A0AA42DLR9_9FIRM</name>
<dbReference type="AlphaFoldDB" id="A0AA42DLR9"/>
<comment type="caution">
    <text evidence="9">The sequence shown here is derived from an EMBL/GenBank/DDBJ whole genome shotgun (WGS) entry which is preliminary data.</text>
</comment>
<dbReference type="InterPro" id="IPR050445">
    <property type="entry name" value="Bact_polysacc_biosynth/exp"/>
</dbReference>
<dbReference type="InterPro" id="IPR003856">
    <property type="entry name" value="LPS_length_determ_N"/>
</dbReference>